<evidence type="ECO:0000313" key="3">
    <source>
        <dbReference type="Proteomes" id="UP000541444"/>
    </source>
</evidence>
<keyword evidence="3" id="KW-1185">Reference proteome</keyword>
<feature type="compositionally biased region" description="Polar residues" evidence="1">
    <location>
        <begin position="190"/>
        <end position="207"/>
    </location>
</feature>
<accession>A0A7J7NTZ7</accession>
<evidence type="ECO:0000313" key="2">
    <source>
        <dbReference type="EMBL" id="KAF6170520.1"/>
    </source>
</evidence>
<feature type="compositionally biased region" description="Basic and acidic residues" evidence="1">
    <location>
        <begin position="131"/>
        <end position="144"/>
    </location>
</feature>
<reference evidence="2 3" key="1">
    <citation type="journal article" date="2020" name="IScience">
        <title>Genome Sequencing of the Endangered Kingdonia uniflora (Circaeasteraceae, Ranunculales) Reveals Potential Mechanisms of Evolutionary Specialization.</title>
        <authorList>
            <person name="Sun Y."/>
            <person name="Deng T."/>
            <person name="Zhang A."/>
            <person name="Moore M.J."/>
            <person name="Landis J.B."/>
            <person name="Lin N."/>
            <person name="Zhang H."/>
            <person name="Zhang X."/>
            <person name="Huang J."/>
            <person name="Zhang X."/>
            <person name="Sun H."/>
            <person name="Wang H."/>
        </authorList>
    </citation>
    <scope>NUCLEOTIDE SEQUENCE [LARGE SCALE GENOMIC DNA]</scope>
    <source>
        <strain evidence="2">TB1705</strain>
        <tissue evidence="2">Leaf</tissue>
    </source>
</reference>
<feature type="compositionally biased region" description="Gly residues" evidence="1">
    <location>
        <begin position="156"/>
        <end position="179"/>
    </location>
</feature>
<sequence length="207" mass="22015">MHIDKLERQYGQYRIEGTKKGDGNTGQGITCQYVAIAPQPPYFLPPPLVRGTERPRNERIHDPYEKGLKKMWLDTNTNRDNFMINIGLPVDAGGGKAIGRTGSGGRTEGGDRGRGRTGRNIVGGRTGTRGGGDRGKTRGGEKTGRNILGGRTEGDNIGGRTGISGSGDRGRARGGARGGARGRARGRVKQTFQAPRQSEGVTQVSTS</sequence>
<dbReference type="AlphaFoldDB" id="A0A7J7NTZ7"/>
<dbReference type="Proteomes" id="UP000541444">
    <property type="component" value="Unassembled WGS sequence"/>
</dbReference>
<protein>
    <submittedName>
        <fullName evidence="2">Uncharacterized protein</fullName>
    </submittedName>
</protein>
<feature type="compositionally biased region" description="Gly residues" evidence="1">
    <location>
        <begin position="97"/>
        <end position="107"/>
    </location>
</feature>
<name>A0A7J7NTZ7_9MAGN</name>
<comment type="caution">
    <text evidence="2">The sequence shown here is derived from an EMBL/GenBank/DDBJ whole genome shotgun (WGS) entry which is preliminary data.</text>
</comment>
<evidence type="ECO:0000256" key="1">
    <source>
        <dbReference type="SAM" id="MobiDB-lite"/>
    </source>
</evidence>
<feature type="region of interest" description="Disordered" evidence="1">
    <location>
        <begin position="97"/>
        <end position="207"/>
    </location>
</feature>
<organism evidence="2 3">
    <name type="scientific">Kingdonia uniflora</name>
    <dbReference type="NCBI Taxonomy" id="39325"/>
    <lineage>
        <taxon>Eukaryota</taxon>
        <taxon>Viridiplantae</taxon>
        <taxon>Streptophyta</taxon>
        <taxon>Embryophyta</taxon>
        <taxon>Tracheophyta</taxon>
        <taxon>Spermatophyta</taxon>
        <taxon>Magnoliopsida</taxon>
        <taxon>Ranunculales</taxon>
        <taxon>Circaeasteraceae</taxon>
        <taxon>Kingdonia</taxon>
    </lineage>
</organism>
<dbReference type="EMBL" id="JACGCM010000580">
    <property type="protein sequence ID" value="KAF6170520.1"/>
    <property type="molecule type" value="Genomic_DNA"/>
</dbReference>
<gene>
    <name evidence="2" type="ORF">GIB67_031928</name>
</gene>
<proteinExistence type="predicted"/>